<dbReference type="AlphaFoldDB" id="A0AAN9VKR0"/>
<dbReference type="InterPro" id="IPR012677">
    <property type="entry name" value="Nucleotide-bd_a/b_plait_sf"/>
</dbReference>
<dbReference type="PANTHER" id="PTHR15528:SF11">
    <property type="entry name" value="FI18188P1"/>
    <property type="match status" value="1"/>
</dbReference>
<evidence type="ECO:0000256" key="1">
    <source>
        <dbReference type="ARBA" id="ARBA00004123"/>
    </source>
</evidence>
<dbReference type="Proteomes" id="UP001378592">
    <property type="component" value="Unassembled WGS sequence"/>
</dbReference>
<evidence type="ECO:0000256" key="8">
    <source>
        <dbReference type="PROSITE-ProRule" id="PRU00176"/>
    </source>
</evidence>
<dbReference type="EMBL" id="JAZDUA010000403">
    <property type="protein sequence ID" value="KAK7793083.1"/>
    <property type="molecule type" value="Genomic_DNA"/>
</dbReference>
<feature type="domain" description="RRM" evidence="10">
    <location>
        <begin position="921"/>
        <end position="996"/>
    </location>
</feature>
<dbReference type="PANTHER" id="PTHR15528">
    <property type="entry name" value="PEROXISOME PROLIFERATOR ACTIVATED RECEPTOR GAMMA COACTIVATOR 1 PGC-1 -RELATED"/>
    <property type="match status" value="1"/>
</dbReference>
<comment type="subcellular location">
    <subcellularLocation>
        <location evidence="1">Nucleus</location>
    </subcellularLocation>
</comment>
<feature type="region of interest" description="Disordered" evidence="9">
    <location>
        <begin position="492"/>
        <end position="532"/>
    </location>
</feature>
<protein>
    <recommendedName>
        <fullName evidence="10">RRM domain-containing protein</fullName>
    </recommendedName>
</protein>
<dbReference type="GO" id="GO:0045944">
    <property type="term" value="P:positive regulation of transcription by RNA polymerase II"/>
    <property type="evidence" value="ECO:0007669"/>
    <property type="project" value="TreeGrafter"/>
</dbReference>
<evidence type="ECO:0000256" key="5">
    <source>
        <dbReference type="ARBA" id="ARBA00023159"/>
    </source>
</evidence>
<dbReference type="InterPro" id="IPR000504">
    <property type="entry name" value="RRM_dom"/>
</dbReference>
<evidence type="ECO:0000256" key="2">
    <source>
        <dbReference type="ARBA" id="ARBA00022553"/>
    </source>
</evidence>
<dbReference type="PROSITE" id="PS50102">
    <property type="entry name" value="RRM"/>
    <property type="match status" value="1"/>
</dbReference>
<dbReference type="GO" id="GO:0005634">
    <property type="term" value="C:nucleus"/>
    <property type="evidence" value="ECO:0007669"/>
    <property type="project" value="UniProtKB-SubCell"/>
</dbReference>
<dbReference type="GO" id="GO:0003723">
    <property type="term" value="F:RNA binding"/>
    <property type="evidence" value="ECO:0007669"/>
    <property type="project" value="UniProtKB-UniRule"/>
</dbReference>
<name>A0AAN9VKR0_9ORTH</name>
<feature type="region of interest" description="Disordered" evidence="9">
    <location>
        <begin position="1015"/>
        <end position="1034"/>
    </location>
</feature>
<gene>
    <name evidence="11" type="ORF">R5R35_013522</name>
</gene>
<sequence>METGFVNSRDGDHLSVLSHFYDQGMLEDSETLLDIMQEEFSFTSLSSSHLIGSPSLWDQDTNDGADTELAVPFPVDDSHSDVLKEDFQKMLSDWQEHLGTLQASDSEDMDVKDLVELDIDMPKNVPVDIPSDIFENPQCELRTELSVGKASCSSKDRIFSELSLNLSENLSTFNLENFLEDDDEEEHKFGLIVAEEEELADKISVGSIEKGQEIAATNSGVNSSNVNQTEKITTKTDVEEEAVDVETVLDQIPVLEAGDVHSLLEQFEASEAVNRDGPSPVKSIKAVASELIFPSKKQVLQKGSVIPTPSSITTSTTSANPSVEANRVTLHETIRDSLPQEVIDRIKASNRRKPISVIPAMPSRRPGRGATRMQVAAATLSRNKLLKLVSGGGKSGESIQLDHDYCSSASSPPAEVAPPKSFYHSNASEYTSEQSQSSPGSSKDSEDSTCAKSVLGDNKVYSRLPEYYVVLAPQKALEKGRKGAIKEEVWDKNSRKDSGLESGEVSDASEETIGTPVTIGSREMVQNSSPSLVKSDDRKCIKNVVPSSTEKGVVTVDVQNKVDLTDRRKQGGLLRAEGSQCVLKDWSTLRQDSGMSKPVAMVSVLKKNNVGCITNVAGRQQSLLISSNCNNASNSSSSTSSSSGSSTSCKNTVETANNKSEGPKKRKLNLEEYRSRLKELDRTKIKEEPSKKSPVSNLLSASNPITTKTEGDPPEAKKEDINKEVSSRISGSAAEEDKTQRPVMHSVEVQTQTSIFDEVQDNAGKTQERRSRKKQRKYCSTRASSSSSSHSTSSSGSRRHRRSRSQIRRRTSRRRSHGGHSVSSSGSQRPRSRSNSSRSSSSYSSYSSRSRSRSRSRSSLRRSPSSCRPRSSYSYQHRYGPRRPLPYSTGWRRSRSPPFTNRKNDWMLSEREKQRQVEERRVIYVGRIDEGTSKAELRRRFEPFGPIIDISVHFREHGDNYGFVTFAYKVDAYEAVEHGNDDPNLPRYDLCFGGRRAFCKTRYADLDGLATSDGSMPSSGYMRSSGYSRRTEPPAEDFDLLLREAQAKLRKRKV</sequence>
<evidence type="ECO:0000313" key="11">
    <source>
        <dbReference type="EMBL" id="KAK7793083.1"/>
    </source>
</evidence>
<evidence type="ECO:0000256" key="3">
    <source>
        <dbReference type="ARBA" id="ARBA00022884"/>
    </source>
</evidence>
<proteinExistence type="predicted"/>
<dbReference type="SMART" id="SM00360">
    <property type="entry name" value="RRM"/>
    <property type="match status" value="1"/>
</dbReference>
<keyword evidence="5" id="KW-0010">Activator</keyword>
<feature type="compositionally biased region" description="Low complexity" evidence="9">
    <location>
        <begin position="819"/>
        <end position="849"/>
    </location>
</feature>
<feature type="compositionally biased region" description="Basic residues" evidence="9">
    <location>
        <begin position="797"/>
        <end position="818"/>
    </location>
</feature>
<feature type="compositionally biased region" description="Low complexity" evidence="9">
    <location>
        <begin position="432"/>
        <end position="442"/>
    </location>
</feature>
<feature type="region of interest" description="Disordered" evidence="9">
    <location>
        <begin position="629"/>
        <end position="896"/>
    </location>
</feature>
<dbReference type="Gene3D" id="3.30.70.330">
    <property type="match status" value="1"/>
</dbReference>
<feature type="compositionally biased region" description="Low complexity" evidence="9">
    <location>
        <begin position="861"/>
        <end position="876"/>
    </location>
</feature>
<dbReference type="SUPFAM" id="SSF54928">
    <property type="entry name" value="RNA-binding domain, RBD"/>
    <property type="match status" value="1"/>
</dbReference>
<feature type="compositionally biased region" description="Basic and acidic residues" evidence="9">
    <location>
        <begin position="709"/>
        <end position="726"/>
    </location>
</feature>
<feature type="compositionally biased region" description="Low complexity" evidence="9">
    <location>
        <begin position="780"/>
        <end position="796"/>
    </location>
</feature>
<keyword evidence="4" id="KW-0805">Transcription regulation</keyword>
<feature type="compositionally biased region" description="Basic and acidic residues" evidence="9">
    <location>
        <begin position="668"/>
        <end position="691"/>
    </location>
</feature>
<keyword evidence="3 8" id="KW-0694">RNA-binding</keyword>
<feature type="compositionally biased region" description="Low complexity" evidence="9">
    <location>
        <begin position="629"/>
        <end position="649"/>
    </location>
</feature>
<keyword evidence="12" id="KW-1185">Reference proteome</keyword>
<reference evidence="11 12" key="1">
    <citation type="submission" date="2024-03" db="EMBL/GenBank/DDBJ databases">
        <title>The genome assembly and annotation of the cricket Gryllus longicercus Weissman &amp; Gray.</title>
        <authorList>
            <person name="Szrajer S."/>
            <person name="Gray D."/>
            <person name="Ylla G."/>
        </authorList>
    </citation>
    <scope>NUCLEOTIDE SEQUENCE [LARGE SCALE GENOMIC DNA]</scope>
    <source>
        <strain evidence="11">DAG 2021-001</strain>
        <tissue evidence="11">Whole body minus gut</tissue>
    </source>
</reference>
<dbReference type="InterPro" id="IPR034605">
    <property type="entry name" value="PGC-1"/>
</dbReference>
<evidence type="ECO:0000313" key="12">
    <source>
        <dbReference type="Proteomes" id="UP001378592"/>
    </source>
</evidence>
<keyword evidence="7" id="KW-0539">Nucleus</keyword>
<evidence type="ECO:0000256" key="7">
    <source>
        <dbReference type="ARBA" id="ARBA00023242"/>
    </source>
</evidence>
<dbReference type="GO" id="GO:0003712">
    <property type="term" value="F:transcription coregulator activity"/>
    <property type="evidence" value="ECO:0007669"/>
    <property type="project" value="InterPro"/>
</dbReference>
<feature type="compositionally biased region" description="Polar residues" evidence="9">
    <location>
        <begin position="693"/>
        <end position="708"/>
    </location>
</feature>
<evidence type="ECO:0000256" key="9">
    <source>
        <dbReference type="SAM" id="MobiDB-lite"/>
    </source>
</evidence>
<feature type="compositionally biased region" description="Basic residues" evidence="9">
    <location>
        <begin position="850"/>
        <end position="860"/>
    </location>
</feature>
<accession>A0AAN9VKR0</accession>
<feature type="compositionally biased region" description="Basic residues" evidence="9">
    <location>
        <begin position="770"/>
        <end position="779"/>
    </location>
</feature>
<feature type="compositionally biased region" description="Low complexity" evidence="9">
    <location>
        <begin position="1015"/>
        <end position="1028"/>
    </location>
</feature>
<dbReference type="InterPro" id="IPR035979">
    <property type="entry name" value="RBD_domain_sf"/>
</dbReference>
<dbReference type="Pfam" id="PF00076">
    <property type="entry name" value="RRM_1"/>
    <property type="match status" value="1"/>
</dbReference>
<feature type="region of interest" description="Disordered" evidence="9">
    <location>
        <begin position="428"/>
        <end position="450"/>
    </location>
</feature>
<organism evidence="11 12">
    <name type="scientific">Gryllus longicercus</name>
    <dbReference type="NCBI Taxonomy" id="2509291"/>
    <lineage>
        <taxon>Eukaryota</taxon>
        <taxon>Metazoa</taxon>
        <taxon>Ecdysozoa</taxon>
        <taxon>Arthropoda</taxon>
        <taxon>Hexapoda</taxon>
        <taxon>Insecta</taxon>
        <taxon>Pterygota</taxon>
        <taxon>Neoptera</taxon>
        <taxon>Polyneoptera</taxon>
        <taxon>Orthoptera</taxon>
        <taxon>Ensifera</taxon>
        <taxon>Gryllidea</taxon>
        <taxon>Grylloidea</taxon>
        <taxon>Gryllidae</taxon>
        <taxon>Gryllinae</taxon>
        <taxon>Gryllus</taxon>
    </lineage>
</organism>
<keyword evidence="6" id="KW-0804">Transcription</keyword>
<evidence type="ECO:0000259" key="10">
    <source>
        <dbReference type="PROSITE" id="PS50102"/>
    </source>
</evidence>
<evidence type="ECO:0000256" key="4">
    <source>
        <dbReference type="ARBA" id="ARBA00023015"/>
    </source>
</evidence>
<dbReference type="CDD" id="cd12357">
    <property type="entry name" value="RRM_PPARGC1A_like"/>
    <property type="match status" value="1"/>
</dbReference>
<comment type="caution">
    <text evidence="11">The sequence shown here is derived from an EMBL/GenBank/DDBJ whole genome shotgun (WGS) entry which is preliminary data.</text>
</comment>
<feature type="compositionally biased region" description="Polar residues" evidence="9">
    <location>
        <begin position="650"/>
        <end position="660"/>
    </location>
</feature>
<evidence type="ECO:0000256" key="6">
    <source>
        <dbReference type="ARBA" id="ARBA00023163"/>
    </source>
</evidence>
<keyword evidence="2" id="KW-0597">Phosphoprotein</keyword>